<organism evidence="2 3">
    <name type="scientific">Mauremys mutica</name>
    <name type="common">yellowpond turtle</name>
    <dbReference type="NCBI Taxonomy" id="74926"/>
    <lineage>
        <taxon>Eukaryota</taxon>
        <taxon>Metazoa</taxon>
        <taxon>Chordata</taxon>
        <taxon>Craniata</taxon>
        <taxon>Vertebrata</taxon>
        <taxon>Euteleostomi</taxon>
        <taxon>Archelosauria</taxon>
        <taxon>Testudinata</taxon>
        <taxon>Testudines</taxon>
        <taxon>Cryptodira</taxon>
        <taxon>Durocryptodira</taxon>
        <taxon>Testudinoidea</taxon>
        <taxon>Geoemydidae</taxon>
        <taxon>Geoemydinae</taxon>
        <taxon>Mauremys</taxon>
    </lineage>
</organism>
<proteinExistence type="predicted"/>
<evidence type="ECO:0000313" key="2">
    <source>
        <dbReference type="EMBL" id="KAH1168535.1"/>
    </source>
</evidence>
<evidence type="ECO:0000256" key="1">
    <source>
        <dbReference type="SAM" id="MobiDB-lite"/>
    </source>
</evidence>
<keyword evidence="3" id="KW-1185">Reference proteome</keyword>
<accession>A0A9D3WX63</accession>
<feature type="compositionally biased region" description="Polar residues" evidence="1">
    <location>
        <begin position="1"/>
        <end position="11"/>
    </location>
</feature>
<protein>
    <submittedName>
        <fullName evidence="2">Uncharacterized protein</fullName>
    </submittedName>
</protein>
<dbReference type="Proteomes" id="UP000827986">
    <property type="component" value="Unassembled WGS sequence"/>
</dbReference>
<reference evidence="2" key="1">
    <citation type="submission" date="2021-09" db="EMBL/GenBank/DDBJ databases">
        <title>The genome of Mauremys mutica provides insights into the evolution of semi-aquatic lifestyle.</title>
        <authorList>
            <person name="Gong S."/>
            <person name="Gao Y."/>
        </authorList>
    </citation>
    <scope>NUCLEOTIDE SEQUENCE</scope>
    <source>
        <strain evidence="2">MM-2020</strain>
        <tissue evidence="2">Muscle</tissue>
    </source>
</reference>
<feature type="region of interest" description="Disordered" evidence="1">
    <location>
        <begin position="1"/>
        <end position="56"/>
    </location>
</feature>
<feature type="compositionally biased region" description="Polar residues" evidence="1">
    <location>
        <begin position="27"/>
        <end position="41"/>
    </location>
</feature>
<dbReference type="AlphaFoldDB" id="A0A9D3WX63"/>
<feature type="non-terminal residue" evidence="2">
    <location>
        <position position="1"/>
    </location>
</feature>
<dbReference type="EMBL" id="JAHDVG010000485">
    <property type="protein sequence ID" value="KAH1168535.1"/>
    <property type="molecule type" value="Genomic_DNA"/>
</dbReference>
<comment type="caution">
    <text evidence="2">The sequence shown here is derived from an EMBL/GenBank/DDBJ whole genome shotgun (WGS) entry which is preliminary data.</text>
</comment>
<evidence type="ECO:0000313" key="3">
    <source>
        <dbReference type="Proteomes" id="UP000827986"/>
    </source>
</evidence>
<sequence length="105" mass="11285">GTNTTSLSPSKTPGRREGHLRNFTRFALQSSEGRATGSTAPSPRKSRGCCCAPPTSPAQRRQIQMLYSKTFMGGSVPSTFPQVVRSYSATGPSTYTPKPNKFGLE</sequence>
<gene>
    <name evidence="2" type="ORF">KIL84_013125</name>
</gene>
<name>A0A9D3WX63_9SAUR</name>